<feature type="compositionally biased region" description="Low complexity" evidence="1">
    <location>
        <begin position="9"/>
        <end position="30"/>
    </location>
</feature>
<evidence type="ECO:0000313" key="2">
    <source>
        <dbReference type="EMBL" id="VDK18409.1"/>
    </source>
</evidence>
<name>A0A0M3J113_ANISI</name>
<organism evidence="4">
    <name type="scientific">Anisakis simplex</name>
    <name type="common">Herring worm</name>
    <dbReference type="NCBI Taxonomy" id="6269"/>
    <lineage>
        <taxon>Eukaryota</taxon>
        <taxon>Metazoa</taxon>
        <taxon>Ecdysozoa</taxon>
        <taxon>Nematoda</taxon>
        <taxon>Chromadorea</taxon>
        <taxon>Rhabditida</taxon>
        <taxon>Spirurina</taxon>
        <taxon>Ascaridomorpha</taxon>
        <taxon>Ascaridoidea</taxon>
        <taxon>Anisakidae</taxon>
        <taxon>Anisakis</taxon>
        <taxon>Anisakis simplex complex</taxon>
    </lineage>
</organism>
<dbReference type="WBParaSite" id="ASIM_0000120701-mRNA-1">
    <property type="protein sequence ID" value="ASIM_0000120701-mRNA-1"/>
    <property type="gene ID" value="ASIM_0000120701"/>
</dbReference>
<dbReference type="EMBL" id="UYRR01001019">
    <property type="protein sequence ID" value="VDK18409.1"/>
    <property type="molecule type" value="Genomic_DNA"/>
</dbReference>
<keyword evidence="3" id="KW-1185">Reference proteome</keyword>
<dbReference type="Proteomes" id="UP000267096">
    <property type="component" value="Unassembled WGS sequence"/>
</dbReference>
<accession>A0A0M3J113</accession>
<evidence type="ECO:0000313" key="3">
    <source>
        <dbReference type="Proteomes" id="UP000267096"/>
    </source>
</evidence>
<evidence type="ECO:0000256" key="1">
    <source>
        <dbReference type="SAM" id="MobiDB-lite"/>
    </source>
</evidence>
<dbReference type="AlphaFoldDB" id="A0A0M3J113"/>
<dbReference type="OrthoDB" id="5858168at2759"/>
<reference evidence="2 3" key="2">
    <citation type="submission" date="2018-11" db="EMBL/GenBank/DDBJ databases">
        <authorList>
            <consortium name="Pathogen Informatics"/>
        </authorList>
    </citation>
    <scope>NUCLEOTIDE SEQUENCE [LARGE SCALE GENOMIC DNA]</scope>
</reference>
<feature type="region of interest" description="Disordered" evidence="1">
    <location>
        <begin position="1"/>
        <end position="70"/>
    </location>
</feature>
<feature type="compositionally biased region" description="Polar residues" evidence="1">
    <location>
        <begin position="49"/>
        <end position="62"/>
    </location>
</feature>
<evidence type="ECO:0000313" key="4">
    <source>
        <dbReference type="WBParaSite" id="ASIM_0000120701-mRNA-1"/>
    </source>
</evidence>
<gene>
    <name evidence="2" type="ORF">ASIM_LOCUS1096</name>
</gene>
<reference evidence="4" key="1">
    <citation type="submission" date="2017-02" db="UniProtKB">
        <authorList>
            <consortium name="WormBaseParasite"/>
        </authorList>
    </citation>
    <scope>IDENTIFICATION</scope>
</reference>
<proteinExistence type="predicted"/>
<sequence>MSSSGSGHSTHPQSDSAQSSSLASASATHHSSSRKRNSPNTGAARKETQATQSVAAVGSTSSKLRKLAHSSANQVRRVQLILCLPLKDVYDSEEYFEKIFKIRKRHDC</sequence>
<protein>
    <submittedName>
        <fullName evidence="4">E3 ubiquitin-protein ligase TRIP12</fullName>
    </submittedName>
</protein>